<dbReference type="PROSITE" id="PS51477">
    <property type="entry name" value="PAH"/>
    <property type="match status" value="2"/>
</dbReference>
<comment type="subcellular location">
    <subcellularLocation>
        <location evidence="1 7">Nucleus</location>
    </subcellularLocation>
</comment>
<dbReference type="GO" id="GO:0000118">
    <property type="term" value="C:histone deacetylase complex"/>
    <property type="evidence" value="ECO:0007669"/>
    <property type="project" value="TreeGrafter"/>
</dbReference>
<evidence type="ECO:0000256" key="8">
    <source>
        <dbReference type="SAM" id="MobiDB-lite"/>
    </source>
</evidence>
<dbReference type="Pfam" id="PF02671">
    <property type="entry name" value="PAH"/>
    <property type="match status" value="2"/>
</dbReference>
<feature type="compositionally biased region" description="Basic and acidic residues" evidence="8">
    <location>
        <begin position="890"/>
        <end position="907"/>
    </location>
</feature>
<feature type="region of interest" description="Disordered" evidence="8">
    <location>
        <begin position="233"/>
        <end position="272"/>
    </location>
</feature>
<feature type="region of interest" description="Disordered" evidence="8">
    <location>
        <begin position="837"/>
        <end position="922"/>
    </location>
</feature>
<dbReference type="FunFam" id="1.20.1160.11:FF:000001">
    <property type="entry name" value="Paired amphipathic helix protein Sin3"/>
    <property type="match status" value="1"/>
</dbReference>
<sequence length="1350" mass="152413">MKRSVDDAYMNSQLKRPTVSSRPEPSGQAQMNGGGSTQKLTTNDALTYLKAVKDIFHDKREQYDEFLEVMKDFKAQRIDTTGVIERVKELFKGHHALILGFNTFLPKGYEITIRDGEPYGPDPAKKSVAFEEAIKFVNKIKTRFQGDDQVYKSFLDILNMYRRESKSIKDVYREVSDLFRDHPDLLVEFAHFLPDSTGTASIHYAHTTRNPILYRDDRSLPMTTMRPIHKGISSHADCDISTDRADPDEKELARVDKEQRRRGDKERDKDRDDKDIDQDIKCMLEEGCSFFEKVKERLRNSEQYLEIYRCLDVFNRGIITRSELDSLVGNIIGRYSDLMEGFNEIINRADKIGGFLAGILSKRFLWSDGHLPRSGKMDDRDRDDDNMDRESKERDGLDKGVGSGNKDVSGNRISLYSSKDKFLAKPIQELDLSNCESCTPSYRLLPNNYPIPSVSQRTNIGVEVLNDHWVSVTSGSEDYSFKHMRKNQYEESLFRCEDDRFELDMLLESVNVTTKRVEELLDRINDNSIKTDSLIHIEDHFTALNLRCIERLYGDHGLDVMDVLRKNAPLALPVILTRLKQKQEEWARCRSDFNKVWAEIYSKNYHKSLDHRSFYFKQQDSKSLSTKALLTEIKEINETQHREDDVLLSLGAGNRRPVVPNLDFKYPDSDIHEDLYQLIKYSCGEICSTEQLDKVMKVWTTFLEPVLGVPSHPHCAEDTEDFVKGNSVVPGCGDSDGSPLGSAVVSNCKHSKPSRNGDDNTPPEYSSTSRAWLVNSGNGVKENGYHDPDHIAHKNNLCQDGNAQIIATAADITSRISKNEQLACSSVSISAGVEESHGRLEGGHTSGLCATPLKPGKAVADGLSEKLPSSEGGDGTKPVSSSNGAVPESIRNRKYNEENAGHNKIEREEGELSPNGDFEEDNFQVYGDSAAEATRKLKTGTTNVQKYQTSQKKEVCGGERLKTDVDAYNEGEESAHRSSDTENASENGEASRSESADGDDCSHEREVGEQEEKAESEGEAEGTADAHDNEGDGTHAPFSGSFLQSVKPLIMHVPSTTKEKKKISQIFYGNDSFYVLFRLHQTLYERIKSAKSSAEKNWKGSNDKTPNDLYARFINSFYSLLDGSSDNTKFEDECRAMMGAQSYVLFTLDKLIYKIVKQLQAVATDEMDNKLLQLYAYEKSRKGGRFVDTIYHDNARVLLHDENIYRIECSPAPLHVSIQLMDYGYEKPEVTAVSMDPNFASYMNNDFLSLVRDTKKPGIALTRNKRKFACEDEISVTSQAMEGLQIFNGLECKISCNSYKVSYVLDTEDFLCRIKRRRTNHLSGSNCDSANPSNASSDRAEKFNRLLCAL</sequence>
<dbReference type="Gene3D" id="1.20.1160.11">
    <property type="entry name" value="Paired amphipathic helix"/>
    <property type="match status" value="3"/>
</dbReference>
<feature type="compositionally biased region" description="Basic and acidic residues" evidence="8">
    <location>
        <begin position="236"/>
        <end position="272"/>
    </location>
</feature>
<evidence type="ECO:0000256" key="3">
    <source>
        <dbReference type="ARBA" id="ARBA00022737"/>
    </source>
</evidence>
<dbReference type="InterPro" id="IPR036600">
    <property type="entry name" value="PAH_sf"/>
</dbReference>
<dbReference type="GO" id="GO:0000785">
    <property type="term" value="C:chromatin"/>
    <property type="evidence" value="ECO:0007669"/>
    <property type="project" value="TreeGrafter"/>
</dbReference>
<dbReference type="PANTHER" id="PTHR12346">
    <property type="entry name" value="SIN3B-RELATED"/>
    <property type="match status" value="1"/>
</dbReference>
<protein>
    <recommendedName>
        <fullName evidence="9">Histone deacetylase interacting domain-containing protein</fullName>
    </recommendedName>
</protein>
<dbReference type="FunFam" id="1.20.1160.11:FF:000003">
    <property type="entry name" value="Paired amphipathic helix SIN3-like protein"/>
    <property type="match status" value="1"/>
</dbReference>
<feature type="region of interest" description="Disordered" evidence="8">
    <location>
        <begin position="1"/>
        <end position="38"/>
    </location>
</feature>
<dbReference type="PANTHER" id="PTHR12346:SF0">
    <property type="entry name" value="SIN3A, ISOFORM G"/>
    <property type="match status" value="1"/>
</dbReference>
<evidence type="ECO:0000256" key="1">
    <source>
        <dbReference type="ARBA" id="ARBA00004123"/>
    </source>
</evidence>
<dbReference type="InterPro" id="IPR031693">
    <property type="entry name" value="Sin3_C"/>
</dbReference>
<feature type="region of interest" description="Disordered" evidence="8">
    <location>
        <begin position="375"/>
        <end position="406"/>
    </location>
</feature>
<keyword evidence="6 7" id="KW-0539">Nucleus</keyword>
<dbReference type="InterPro" id="IPR003822">
    <property type="entry name" value="PAH"/>
</dbReference>
<gene>
    <name evidence="10" type="ORF">DCAR_0208034</name>
</gene>
<reference evidence="10" key="1">
    <citation type="journal article" date="2016" name="Nat. Genet.">
        <title>A high-quality carrot genome assembly provides new insights into carotenoid accumulation and asterid genome evolution.</title>
        <authorList>
            <person name="Iorizzo M."/>
            <person name="Ellison S."/>
            <person name="Senalik D."/>
            <person name="Zeng P."/>
            <person name="Satapoomin P."/>
            <person name="Huang J."/>
            <person name="Bowman M."/>
            <person name="Iovene M."/>
            <person name="Sanseverino W."/>
            <person name="Cavagnaro P."/>
            <person name="Yildiz M."/>
            <person name="Macko-Podgorni A."/>
            <person name="Moranska E."/>
            <person name="Grzebelus E."/>
            <person name="Grzebelus D."/>
            <person name="Ashrafi H."/>
            <person name="Zheng Z."/>
            <person name="Cheng S."/>
            <person name="Spooner D."/>
            <person name="Van Deynze A."/>
            <person name="Simon P."/>
        </authorList>
    </citation>
    <scope>NUCLEOTIDE SEQUENCE</scope>
    <source>
        <tissue evidence="10">Leaf</tissue>
    </source>
</reference>
<accession>A0AAF1AMM9</accession>
<feature type="compositionally biased region" description="Basic and acidic residues" evidence="8">
    <location>
        <begin position="989"/>
        <end position="1016"/>
    </location>
</feature>
<evidence type="ECO:0000256" key="5">
    <source>
        <dbReference type="ARBA" id="ARBA00023163"/>
    </source>
</evidence>
<dbReference type="FunFam" id="1.20.1160.11:FF:000002">
    <property type="entry name" value="Paired amphipathic helix protein SIN3"/>
    <property type="match status" value="1"/>
</dbReference>
<feature type="compositionally biased region" description="Polar residues" evidence="8">
    <location>
        <begin position="10"/>
        <end position="38"/>
    </location>
</feature>
<dbReference type="GO" id="GO:0000122">
    <property type="term" value="P:negative regulation of transcription by RNA polymerase II"/>
    <property type="evidence" value="ECO:0007669"/>
    <property type="project" value="TreeGrafter"/>
</dbReference>
<name>A0AAF1AMM9_DAUCS</name>
<evidence type="ECO:0000256" key="4">
    <source>
        <dbReference type="ARBA" id="ARBA00023015"/>
    </source>
</evidence>
<feature type="domain" description="Histone deacetylase interacting" evidence="9">
    <location>
        <begin position="434"/>
        <end position="534"/>
    </location>
</feature>
<organism evidence="10 11">
    <name type="scientific">Daucus carota subsp. sativus</name>
    <name type="common">Carrot</name>
    <dbReference type="NCBI Taxonomy" id="79200"/>
    <lineage>
        <taxon>Eukaryota</taxon>
        <taxon>Viridiplantae</taxon>
        <taxon>Streptophyta</taxon>
        <taxon>Embryophyta</taxon>
        <taxon>Tracheophyta</taxon>
        <taxon>Spermatophyta</taxon>
        <taxon>Magnoliopsida</taxon>
        <taxon>eudicotyledons</taxon>
        <taxon>Gunneridae</taxon>
        <taxon>Pentapetalae</taxon>
        <taxon>asterids</taxon>
        <taxon>campanulids</taxon>
        <taxon>Apiales</taxon>
        <taxon>Apiaceae</taxon>
        <taxon>Apioideae</taxon>
        <taxon>Scandiceae</taxon>
        <taxon>Daucinae</taxon>
        <taxon>Daucus</taxon>
        <taxon>Daucus sect. Daucus</taxon>
    </lineage>
</organism>
<dbReference type="InterPro" id="IPR039774">
    <property type="entry name" value="Sin3-like"/>
</dbReference>
<keyword evidence="5" id="KW-0804">Transcription</keyword>
<evidence type="ECO:0000313" key="11">
    <source>
        <dbReference type="Proteomes" id="UP000077755"/>
    </source>
</evidence>
<dbReference type="Pfam" id="PF08295">
    <property type="entry name" value="Sin3_corepress"/>
    <property type="match status" value="1"/>
</dbReference>
<keyword evidence="3" id="KW-0677">Repeat</keyword>
<feature type="compositionally biased region" description="Basic and acidic residues" evidence="8">
    <location>
        <begin position="1024"/>
        <end position="1033"/>
    </location>
</feature>
<evidence type="ECO:0000259" key="9">
    <source>
        <dbReference type="SMART" id="SM00761"/>
    </source>
</evidence>
<keyword evidence="2" id="KW-0678">Repressor</keyword>
<dbReference type="SMART" id="SM00761">
    <property type="entry name" value="HDAC_interact"/>
    <property type="match status" value="1"/>
</dbReference>
<reference evidence="10" key="2">
    <citation type="submission" date="2022-03" db="EMBL/GenBank/DDBJ databases">
        <title>Draft title - Genomic analysis of global carrot germplasm unveils the trajectory of domestication and the origin of high carotenoid orange carrot.</title>
        <authorList>
            <person name="Iorizzo M."/>
            <person name="Ellison S."/>
            <person name="Senalik D."/>
            <person name="Macko-Podgorni A."/>
            <person name="Grzebelus D."/>
            <person name="Bostan H."/>
            <person name="Rolling W."/>
            <person name="Curaba J."/>
            <person name="Simon P."/>
        </authorList>
    </citation>
    <scope>NUCLEOTIDE SEQUENCE</scope>
    <source>
        <tissue evidence="10">Leaf</tissue>
    </source>
</reference>
<dbReference type="Pfam" id="PF16879">
    <property type="entry name" value="Sin3a_C"/>
    <property type="match status" value="1"/>
</dbReference>
<dbReference type="Proteomes" id="UP000077755">
    <property type="component" value="Chromosome 2"/>
</dbReference>
<feature type="region of interest" description="Disordered" evidence="8">
    <location>
        <begin position="746"/>
        <end position="769"/>
    </location>
</feature>
<evidence type="ECO:0000313" key="10">
    <source>
        <dbReference type="EMBL" id="WOG88799.1"/>
    </source>
</evidence>
<dbReference type="GO" id="GO:0003714">
    <property type="term" value="F:transcription corepressor activity"/>
    <property type="evidence" value="ECO:0007669"/>
    <property type="project" value="InterPro"/>
</dbReference>
<evidence type="ECO:0000256" key="6">
    <source>
        <dbReference type="ARBA" id="ARBA00023242"/>
    </source>
</evidence>
<proteinExistence type="predicted"/>
<dbReference type="SUPFAM" id="SSF47762">
    <property type="entry name" value="PAH2 domain"/>
    <property type="match status" value="3"/>
</dbReference>
<evidence type="ECO:0000256" key="7">
    <source>
        <dbReference type="PROSITE-ProRule" id="PRU00810"/>
    </source>
</evidence>
<feature type="compositionally biased region" description="Basic and acidic residues" evidence="8">
    <location>
        <begin position="388"/>
        <end position="398"/>
    </location>
</feature>
<dbReference type="EMBL" id="CP093344">
    <property type="protein sequence ID" value="WOG88799.1"/>
    <property type="molecule type" value="Genomic_DNA"/>
</dbReference>
<evidence type="ECO:0000256" key="2">
    <source>
        <dbReference type="ARBA" id="ARBA00022491"/>
    </source>
</evidence>
<dbReference type="InterPro" id="IPR013194">
    <property type="entry name" value="HDAC_interact_dom"/>
</dbReference>
<feature type="region of interest" description="Disordered" evidence="8">
    <location>
        <begin position="969"/>
        <end position="1039"/>
    </location>
</feature>
<keyword evidence="4" id="KW-0805">Transcription regulation</keyword>
<keyword evidence="11" id="KW-1185">Reference proteome</keyword>